<feature type="binding site" evidence="6">
    <location>
        <position position="50"/>
    </location>
    <ligand>
        <name>S-adenosyl-L-methionine</name>
        <dbReference type="ChEBI" id="CHEBI:59789"/>
    </ligand>
</feature>
<keyword evidence="2 6" id="KW-0698">rRNA processing</keyword>
<dbReference type="EMBL" id="MGIZ01000029">
    <property type="protein sequence ID" value="OGM99057.1"/>
    <property type="molecule type" value="Genomic_DNA"/>
</dbReference>
<feature type="binding site" evidence="6">
    <location>
        <position position="75"/>
    </location>
    <ligand>
        <name>S-adenosyl-L-methionine</name>
        <dbReference type="ChEBI" id="CHEBI:59789"/>
    </ligand>
</feature>
<keyword evidence="3 6" id="KW-0489">Methyltransferase</keyword>
<dbReference type="SUPFAM" id="SSF53335">
    <property type="entry name" value="S-adenosyl-L-methionine-dependent methyltransferases"/>
    <property type="match status" value="1"/>
</dbReference>
<evidence type="ECO:0000256" key="2">
    <source>
        <dbReference type="ARBA" id="ARBA00022552"/>
    </source>
</evidence>
<dbReference type="Gene3D" id="1.10.150.170">
    <property type="entry name" value="Putative methyltransferase TM0872, insert domain"/>
    <property type="match status" value="1"/>
</dbReference>
<evidence type="ECO:0000256" key="6">
    <source>
        <dbReference type="HAMAP-Rule" id="MF_01007"/>
    </source>
</evidence>
<dbReference type="InterPro" id="IPR029063">
    <property type="entry name" value="SAM-dependent_MTases_sf"/>
</dbReference>
<evidence type="ECO:0000256" key="1">
    <source>
        <dbReference type="ARBA" id="ARBA00010396"/>
    </source>
</evidence>
<keyword evidence="4 6" id="KW-0808">Transferase</keyword>
<evidence type="ECO:0000313" key="8">
    <source>
        <dbReference type="Proteomes" id="UP000177594"/>
    </source>
</evidence>
<reference evidence="7 8" key="1">
    <citation type="journal article" date="2016" name="Nat. Commun.">
        <title>Thousands of microbial genomes shed light on interconnected biogeochemical processes in an aquifer system.</title>
        <authorList>
            <person name="Anantharaman K."/>
            <person name="Brown C.T."/>
            <person name="Hug L.A."/>
            <person name="Sharon I."/>
            <person name="Castelle C.J."/>
            <person name="Probst A.J."/>
            <person name="Thomas B.C."/>
            <person name="Singh A."/>
            <person name="Wilkins M.J."/>
            <person name="Karaoz U."/>
            <person name="Brodie E.L."/>
            <person name="Williams K.H."/>
            <person name="Hubbard S.S."/>
            <person name="Banfield J.F."/>
        </authorList>
    </citation>
    <scope>NUCLEOTIDE SEQUENCE [LARGE SCALE GENOMIC DNA]</scope>
</reference>
<dbReference type="GO" id="GO:0071424">
    <property type="term" value="F:rRNA (cytosine-N4-)-methyltransferase activity"/>
    <property type="evidence" value="ECO:0007669"/>
    <property type="project" value="UniProtKB-UniRule"/>
</dbReference>
<dbReference type="GO" id="GO:0005737">
    <property type="term" value="C:cytoplasm"/>
    <property type="evidence" value="ECO:0007669"/>
    <property type="project" value="UniProtKB-SubCell"/>
</dbReference>
<comment type="similarity">
    <text evidence="1 6">Belongs to the methyltransferase superfamily. RsmH family.</text>
</comment>
<dbReference type="AlphaFoldDB" id="A0A1F8EEP8"/>
<dbReference type="InterPro" id="IPR002903">
    <property type="entry name" value="RsmH"/>
</dbReference>
<comment type="caution">
    <text evidence="7">The sequence shown here is derived from an EMBL/GenBank/DDBJ whole genome shotgun (WGS) entry which is preliminary data.</text>
</comment>
<feature type="binding site" evidence="6">
    <location>
        <begin position="31"/>
        <end position="33"/>
    </location>
    <ligand>
        <name>S-adenosyl-L-methionine</name>
        <dbReference type="ChEBI" id="CHEBI:59789"/>
    </ligand>
</feature>
<gene>
    <name evidence="6" type="primary">rsmH</name>
    <name evidence="7" type="ORF">A2817_01700</name>
</gene>
<evidence type="ECO:0000256" key="5">
    <source>
        <dbReference type="ARBA" id="ARBA00022691"/>
    </source>
</evidence>
<feature type="binding site" evidence="6">
    <location>
        <position position="95"/>
    </location>
    <ligand>
        <name>S-adenosyl-L-methionine</name>
        <dbReference type="ChEBI" id="CHEBI:59789"/>
    </ligand>
</feature>
<sequence length="291" mass="32464">MSHKSVMLNEVIEYLNVGPGSKIVDATLNGGGHTRGILEKYPTAQVLGVEWDPDIFQEFQAGSIAKNIIAVNDSYVNLKNIIEANDFQPDGIVFDLGVSSLHYEKSGKGFSFMKDEPLDMRFNPKVNDITAADIVNTASQEELAKILNDYGEEKFAGEISKGAINKRRVKPVTTTTDLVSIIRASVPGWYQKKKIHPATKTFQALRIAVNNELDNIEKGIFAAIDVLKSGGRLVVISFHGLEDKIVREIFKIKAKEGIIKWVIKRTIKPKWEEIKNNPRARSAKMKTIEKV</sequence>
<dbReference type="HAMAP" id="MF_01007">
    <property type="entry name" value="16SrRNA_methyltr_H"/>
    <property type="match status" value="1"/>
</dbReference>
<dbReference type="PIRSF" id="PIRSF004486">
    <property type="entry name" value="MraW"/>
    <property type="match status" value="1"/>
</dbReference>
<keyword evidence="5 6" id="KW-0949">S-adenosyl-L-methionine</keyword>
<evidence type="ECO:0000256" key="3">
    <source>
        <dbReference type="ARBA" id="ARBA00022603"/>
    </source>
</evidence>
<organism evidence="7 8">
    <name type="scientific">Candidatus Yanofskybacteria bacterium RIFCSPHIGHO2_01_FULL_39_8b</name>
    <dbReference type="NCBI Taxonomy" id="1802659"/>
    <lineage>
        <taxon>Bacteria</taxon>
        <taxon>Candidatus Yanofskyibacteriota</taxon>
    </lineage>
</organism>
<dbReference type="GO" id="GO:0070475">
    <property type="term" value="P:rRNA base methylation"/>
    <property type="evidence" value="ECO:0007669"/>
    <property type="project" value="UniProtKB-UniRule"/>
</dbReference>
<dbReference type="NCBIfam" id="TIGR00006">
    <property type="entry name" value="16S rRNA (cytosine(1402)-N(4))-methyltransferase RsmH"/>
    <property type="match status" value="1"/>
</dbReference>
<name>A0A1F8EEP8_9BACT</name>
<comment type="function">
    <text evidence="6">Specifically methylates the N4 position of cytidine in position 1402 (C1402) of 16S rRNA.</text>
</comment>
<dbReference type="InterPro" id="IPR023397">
    <property type="entry name" value="SAM-dep_MeTrfase_MraW_recog"/>
</dbReference>
<dbReference type="SUPFAM" id="SSF81799">
    <property type="entry name" value="Putative methyltransferase TM0872, insert domain"/>
    <property type="match status" value="1"/>
</dbReference>
<comment type="subcellular location">
    <subcellularLocation>
        <location evidence="6">Cytoplasm</location>
    </subcellularLocation>
</comment>
<dbReference type="Gene3D" id="3.40.50.150">
    <property type="entry name" value="Vaccinia Virus protein VP39"/>
    <property type="match status" value="1"/>
</dbReference>
<accession>A0A1F8EEP8</accession>
<keyword evidence="6" id="KW-0963">Cytoplasm</keyword>
<protein>
    <recommendedName>
        <fullName evidence="6">Ribosomal RNA small subunit methyltransferase H</fullName>
        <ecNumber evidence="6">2.1.1.199</ecNumber>
    </recommendedName>
    <alternativeName>
        <fullName evidence="6">16S rRNA m(4)C1402 methyltransferase</fullName>
    </alternativeName>
    <alternativeName>
        <fullName evidence="6">rRNA (cytosine-N(4)-)-methyltransferase RsmH</fullName>
    </alternativeName>
</protein>
<dbReference type="Proteomes" id="UP000177594">
    <property type="component" value="Unassembled WGS sequence"/>
</dbReference>
<dbReference type="Pfam" id="PF01795">
    <property type="entry name" value="Methyltransf_5"/>
    <property type="match status" value="1"/>
</dbReference>
<dbReference type="PANTHER" id="PTHR11265:SF0">
    <property type="entry name" value="12S RRNA N4-METHYLCYTIDINE METHYLTRANSFERASE"/>
    <property type="match status" value="1"/>
</dbReference>
<evidence type="ECO:0000313" key="7">
    <source>
        <dbReference type="EMBL" id="OGM99057.1"/>
    </source>
</evidence>
<proteinExistence type="inferred from homology"/>
<feature type="binding site" evidence="6">
    <location>
        <position position="102"/>
    </location>
    <ligand>
        <name>S-adenosyl-L-methionine</name>
        <dbReference type="ChEBI" id="CHEBI:59789"/>
    </ligand>
</feature>
<comment type="catalytic activity">
    <reaction evidence="6">
        <text>cytidine(1402) in 16S rRNA + S-adenosyl-L-methionine = N(4)-methylcytidine(1402) in 16S rRNA + S-adenosyl-L-homocysteine + H(+)</text>
        <dbReference type="Rhea" id="RHEA:42928"/>
        <dbReference type="Rhea" id="RHEA-COMP:10286"/>
        <dbReference type="Rhea" id="RHEA-COMP:10287"/>
        <dbReference type="ChEBI" id="CHEBI:15378"/>
        <dbReference type="ChEBI" id="CHEBI:57856"/>
        <dbReference type="ChEBI" id="CHEBI:59789"/>
        <dbReference type="ChEBI" id="CHEBI:74506"/>
        <dbReference type="ChEBI" id="CHEBI:82748"/>
        <dbReference type="EC" id="2.1.1.199"/>
    </reaction>
</comment>
<dbReference type="PANTHER" id="PTHR11265">
    <property type="entry name" value="S-ADENOSYL-METHYLTRANSFERASE MRAW"/>
    <property type="match status" value="1"/>
</dbReference>
<dbReference type="EC" id="2.1.1.199" evidence="6"/>
<evidence type="ECO:0000256" key="4">
    <source>
        <dbReference type="ARBA" id="ARBA00022679"/>
    </source>
</evidence>